<feature type="region of interest" description="Disordered" evidence="1">
    <location>
        <begin position="1"/>
        <end position="69"/>
    </location>
</feature>
<dbReference type="Gene3D" id="3.30.420.10">
    <property type="entry name" value="Ribonuclease H-like superfamily/Ribonuclease H"/>
    <property type="match status" value="1"/>
</dbReference>
<feature type="domain" description="Piwi" evidence="2">
    <location>
        <begin position="319"/>
        <end position="515"/>
    </location>
</feature>
<dbReference type="STRING" id="1344416.A0A138ZY69"/>
<gene>
    <name evidence="3" type="ORF">M427DRAFT_230275</name>
</gene>
<name>A0A138ZY69_GONPJ</name>
<keyword evidence="4" id="KW-1185">Reference proteome</keyword>
<dbReference type="SMART" id="SM00950">
    <property type="entry name" value="Piwi"/>
    <property type="match status" value="1"/>
</dbReference>
<dbReference type="EMBL" id="KQ965864">
    <property type="protein sequence ID" value="KXS09448.1"/>
    <property type="molecule type" value="Genomic_DNA"/>
</dbReference>
<dbReference type="Pfam" id="PF02171">
    <property type="entry name" value="Piwi"/>
    <property type="match status" value="1"/>
</dbReference>
<reference evidence="3 4" key="1">
    <citation type="journal article" date="2015" name="Genome Biol. Evol.">
        <title>Phylogenomic analyses indicate that early fungi evolved digesting cell walls of algal ancestors of land plants.</title>
        <authorList>
            <person name="Chang Y."/>
            <person name="Wang S."/>
            <person name="Sekimoto S."/>
            <person name="Aerts A.L."/>
            <person name="Choi C."/>
            <person name="Clum A."/>
            <person name="LaButti K.M."/>
            <person name="Lindquist E.A."/>
            <person name="Yee Ngan C."/>
            <person name="Ohm R.A."/>
            <person name="Salamov A.A."/>
            <person name="Grigoriev I.V."/>
            <person name="Spatafora J.W."/>
            <person name="Berbee M.L."/>
        </authorList>
    </citation>
    <scope>NUCLEOTIDE SEQUENCE [LARGE SCALE GENOMIC DNA]</scope>
    <source>
        <strain evidence="3 4">JEL478</strain>
    </source>
</reference>
<feature type="region of interest" description="Disordered" evidence="1">
    <location>
        <begin position="197"/>
        <end position="233"/>
    </location>
</feature>
<organism evidence="3 4">
    <name type="scientific">Gonapodya prolifera (strain JEL478)</name>
    <name type="common">Monoblepharis prolifera</name>
    <dbReference type="NCBI Taxonomy" id="1344416"/>
    <lineage>
        <taxon>Eukaryota</taxon>
        <taxon>Fungi</taxon>
        <taxon>Fungi incertae sedis</taxon>
        <taxon>Chytridiomycota</taxon>
        <taxon>Chytridiomycota incertae sedis</taxon>
        <taxon>Monoblepharidomycetes</taxon>
        <taxon>Monoblepharidales</taxon>
        <taxon>Gonapodyaceae</taxon>
        <taxon>Gonapodya</taxon>
    </lineage>
</organism>
<dbReference type="OrthoDB" id="10252740at2759"/>
<dbReference type="InterPro" id="IPR003165">
    <property type="entry name" value="Piwi"/>
</dbReference>
<dbReference type="AlphaFoldDB" id="A0A138ZY69"/>
<dbReference type="Proteomes" id="UP000070544">
    <property type="component" value="Unassembled WGS sequence"/>
</dbReference>
<evidence type="ECO:0000259" key="2">
    <source>
        <dbReference type="PROSITE" id="PS50822"/>
    </source>
</evidence>
<feature type="compositionally biased region" description="Polar residues" evidence="1">
    <location>
        <begin position="201"/>
        <end position="213"/>
    </location>
</feature>
<dbReference type="PANTHER" id="PTHR22891">
    <property type="entry name" value="EUKARYOTIC TRANSLATION INITIATION FACTOR 2C"/>
    <property type="match status" value="1"/>
</dbReference>
<proteinExistence type="predicted"/>
<evidence type="ECO:0000256" key="1">
    <source>
        <dbReference type="SAM" id="MobiDB-lite"/>
    </source>
</evidence>
<evidence type="ECO:0000313" key="3">
    <source>
        <dbReference type="EMBL" id="KXS09448.1"/>
    </source>
</evidence>
<dbReference type="PROSITE" id="PS50822">
    <property type="entry name" value="PIWI"/>
    <property type="match status" value="1"/>
</dbReference>
<feature type="compositionally biased region" description="Acidic residues" evidence="1">
    <location>
        <begin position="20"/>
        <end position="45"/>
    </location>
</feature>
<feature type="compositionally biased region" description="Pro residues" evidence="1">
    <location>
        <begin position="222"/>
        <end position="232"/>
    </location>
</feature>
<feature type="compositionally biased region" description="Basic residues" evidence="1">
    <location>
        <begin position="1"/>
        <end position="13"/>
    </location>
</feature>
<evidence type="ECO:0000313" key="4">
    <source>
        <dbReference type="Proteomes" id="UP000070544"/>
    </source>
</evidence>
<sequence length="535" mass="59252">MRMRSKMGKRMRMGVRTAQEEENEDGGEDGGEGGDETDLDDEDGYDTIIPDRGDTTGNQSPYSHTKRPSELLVDRSLVAAHKLVECTSHPSSALRAGQQQDGCPIAAIAARLAGFCRTTGDGPEASADEAIESFRGNPLSDITGDLEGVLASVPVSASKDGVSKKLTEVVALEEALFRVQMESVEAKEDAGNVCHRPEAVSSRSDIDTPSSKSVPIRENLTPAPPSTFPPNTSPVKPLLDLDPYLESHKGPLEHRFWIYNQWKLNFDSEEGGMEKFKKANQRLLEQPAEFVKGLDTIVGVADVPHFTRSHGMPSIAAAYFPTVQRQSNKTEVIEDMQGIMKDTFIAYYRANQSRKPQWILFYRDEVSKDHFQRVFASEIKAVKRVCQSLEQKYNPKITITVMTKRHKTKIFVDKPGTNNADKSGNAMPGTVVDTTITHPFESDLDFLMSHAGILGTSCPAHYYVLLDENGLSGDVMHQFTYRPCYVYTRAARSVSLVPPTYYAHLLIYRARLRVLLKDRGAQESRAGDGWESDGG</sequence>
<dbReference type="InterPro" id="IPR036397">
    <property type="entry name" value="RNaseH_sf"/>
</dbReference>
<dbReference type="GO" id="GO:0003676">
    <property type="term" value="F:nucleic acid binding"/>
    <property type="evidence" value="ECO:0007669"/>
    <property type="project" value="InterPro"/>
</dbReference>
<protein>
    <submittedName>
        <fullName evidence="3">Piwi-domain-containing protein</fullName>
    </submittedName>
</protein>
<accession>A0A138ZY69</accession>
<dbReference type="InterPro" id="IPR012337">
    <property type="entry name" value="RNaseH-like_sf"/>
</dbReference>
<dbReference type="SUPFAM" id="SSF53098">
    <property type="entry name" value="Ribonuclease H-like"/>
    <property type="match status" value="1"/>
</dbReference>